<accession>V4RJ00</accession>
<dbReference type="SUPFAM" id="SSF55729">
    <property type="entry name" value="Acyl-CoA N-acyltransferases (Nat)"/>
    <property type="match status" value="1"/>
</dbReference>
<dbReference type="NCBIfam" id="NF002343">
    <property type="entry name" value="PRK01305.1-4"/>
    <property type="match status" value="1"/>
</dbReference>
<dbReference type="NCBIfam" id="NF002342">
    <property type="entry name" value="PRK01305.1-3"/>
    <property type="match status" value="1"/>
</dbReference>
<evidence type="ECO:0000259" key="5">
    <source>
        <dbReference type="Pfam" id="PF04376"/>
    </source>
</evidence>
<dbReference type="InterPro" id="IPR007472">
    <property type="entry name" value="N-end_Aminoacyl_Trfase_C"/>
</dbReference>
<dbReference type="NCBIfam" id="NF002346">
    <property type="entry name" value="PRK01305.2-3"/>
    <property type="match status" value="1"/>
</dbReference>
<comment type="similarity">
    <text evidence="4">Belongs to the R-transferase family. Bpt subfamily.</text>
</comment>
<dbReference type="PATRIC" id="fig|631454.5.peg.3278"/>
<dbReference type="OrthoDB" id="9782022at2"/>
<evidence type="ECO:0000259" key="6">
    <source>
        <dbReference type="Pfam" id="PF04377"/>
    </source>
</evidence>
<protein>
    <recommendedName>
        <fullName evidence="4">Aspartate/glutamate leucyltransferase</fullName>
        <ecNumber evidence="4">2.3.2.29</ecNumber>
    </recommendedName>
</protein>
<organism evidence="7 8">
    <name type="scientific">Lutibaculum baratangense AMV1</name>
    <dbReference type="NCBI Taxonomy" id="631454"/>
    <lineage>
        <taxon>Bacteria</taxon>
        <taxon>Pseudomonadati</taxon>
        <taxon>Pseudomonadota</taxon>
        <taxon>Alphaproteobacteria</taxon>
        <taxon>Hyphomicrobiales</taxon>
        <taxon>Tepidamorphaceae</taxon>
        <taxon>Lutibaculum</taxon>
    </lineage>
</organism>
<dbReference type="InterPro" id="IPR007471">
    <property type="entry name" value="N-end_Aminoacyl_Trfase_N"/>
</dbReference>
<dbReference type="GO" id="GO:0004057">
    <property type="term" value="F:arginyl-tRNA--protein transferase activity"/>
    <property type="evidence" value="ECO:0007669"/>
    <property type="project" value="InterPro"/>
</dbReference>
<name>V4RJ00_9HYPH</name>
<reference evidence="7 8" key="1">
    <citation type="journal article" date="2014" name="Genome Announc.">
        <title>Draft Genome Sequence of Lutibaculum baratangense Strain AMV1T, Isolated from a Mud Volcano in Andamans, India.</title>
        <authorList>
            <person name="Singh A."/>
            <person name="Sreenivas A."/>
            <person name="Sathyanarayana Reddy G."/>
            <person name="Pinnaka A.K."/>
            <person name="Shivaji S."/>
        </authorList>
    </citation>
    <scope>NUCLEOTIDE SEQUENCE [LARGE SCALE GENOMIC DNA]</scope>
    <source>
        <strain evidence="7 8">AMV1</strain>
    </source>
</reference>
<dbReference type="GO" id="GO:0005737">
    <property type="term" value="C:cytoplasm"/>
    <property type="evidence" value="ECO:0007669"/>
    <property type="project" value="UniProtKB-SubCell"/>
</dbReference>
<comment type="catalytic activity">
    <reaction evidence="4">
        <text>N-terminal L-glutamyl-[protein] + L-leucyl-tRNA(Leu) = N-terminal L-leucyl-L-glutamyl-[protein] + tRNA(Leu) + H(+)</text>
        <dbReference type="Rhea" id="RHEA:50412"/>
        <dbReference type="Rhea" id="RHEA-COMP:9613"/>
        <dbReference type="Rhea" id="RHEA-COMP:9622"/>
        <dbReference type="Rhea" id="RHEA-COMP:12664"/>
        <dbReference type="Rhea" id="RHEA-COMP:12668"/>
        <dbReference type="ChEBI" id="CHEBI:15378"/>
        <dbReference type="ChEBI" id="CHEBI:64721"/>
        <dbReference type="ChEBI" id="CHEBI:78442"/>
        <dbReference type="ChEBI" id="CHEBI:78494"/>
        <dbReference type="ChEBI" id="CHEBI:133041"/>
        <dbReference type="EC" id="2.3.2.29"/>
    </reaction>
</comment>
<dbReference type="PANTHER" id="PTHR21367">
    <property type="entry name" value="ARGININE-TRNA-PROTEIN TRANSFERASE 1"/>
    <property type="match status" value="1"/>
</dbReference>
<evidence type="ECO:0000256" key="3">
    <source>
        <dbReference type="ARBA" id="ARBA00023315"/>
    </source>
</evidence>
<evidence type="ECO:0000256" key="1">
    <source>
        <dbReference type="ARBA" id="ARBA00022490"/>
    </source>
</evidence>
<evidence type="ECO:0000313" key="7">
    <source>
        <dbReference type="EMBL" id="ESR23250.1"/>
    </source>
</evidence>
<sequence length="253" mass="28884">MSELPRSTPQFYLTAPTACPYLPNKYERKVFTHLVGDKASPLNDILTQGGFRRSQNIAYRPACDRCRACVSVRIMVDAFEPSRSHRRVLNRNKDILGQAFQPRPTAEQYSLFRDYLDARHAEGGMADMSVLDYAMMVEDTYVDTEVVEYRRIGPDTFITGRGEGPVLAVALTDRLSDGLSMVYSFYDPELAERSLGTFMILDHIERARRLGLPYVYLGYWVKGSPKMGYKSKFLPQEHLMPEGWTRVDTLDGE</sequence>
<comment type="caution">
    <text evidence="7">The sequence shown here is derived from an EMBL/GenBank/DDBJ whole genome shotgun (WGS) entry which is preliminary data.</text>
</comment>
<evidence type="ECO:0000256" key="2">
    <source>
        <dbReference type="ARBA" id="ARBA00022679"/>
    </source>
</evidence>
<dbReference type="Pfam" id="PF04377">
    <property type="entry name" value="ATE_C"/>
    <property type="match status" value="1"/>
</dbReference>
<dbReference type="eggNOG" id="COG2935">
    <property type="taxonomic scope" value="Bacteria"/>
</dbReference>
<gene>
    <name evidence="4" type="primary">bpt</name>
    <name evidence="7" type="ORF">N177_3318</name>
</gene>
<evidence type="ECO:0000256" key="4">
    <source>
        <dbReference type="HAMAP-Rule" id="MF_00689"/>
    </source>
</evidence>
<keyword evidence="2 4" id="KW-0808">Transferase</keyword>
<comment type="catalytic activity">
    <reaction evidence="4">
        <text>N-terminal L-aspartyl-[protein] + L-leucyl-tRNA(Leu) = N-terminal L-leucyl-L-aspartyl-[protein] + tRNA(Leu) + H(+)</text>
        <dbReference type="Rhea" id="RHEA:50420"/>
        <dbReference type="Rhea" id="RHEA-COMP:9613"/>
        <dbReference type="Rhea" id="RHEA-COMP:9622"/>
        <dbReference type="Rhea" id="RHEA-COMP:12669"/>
        <dbReference type="Rhea" id="RHEA-COMP:12674"/>
        <dbReference type="ChEBI" id="CHEBI:15378"/>
        <dbReference type="ChEBI" id="CHEBI:64720"/>
        <dbReference type="ChEBI" id="CHEBI:78442"/>
        <dbReference type="ChEBI" id="CHEBI:78494"/>
        <dbReference type="ChEBI" id="CHEBI:133042"/>
        <dbReference type="EC" id="2.3.2.29"/>
    </reaction>
</comment>
<dbReference type="STRING" id="631454.N177_3318"/>
<dbReference type="PIRSF" id="PIRSF037208">
    <property type="entry name" value="ATE_pro_prd"/>
    <property type="match status" value="1"/>
</dbReference>
<dbReference type="AlphaFoldDB" id="V4RJ00"/>
<dbReference type="EC" id="2.3.2.29" evidence="4"/>
<dbReference type="GO" id="GO:0071596">
    <property type="term" value="P:ubiquitin-dependent protein catabolic process via the N-end rule pathway"/>
    <property type="evidence" value="ECO:0007669"/>
    <property type="project" value="InterPro"/>
</dbReference>
<evidence type="ECO:0000313" key="8">
    <source>
        <dbReference type="Proteomes" id="UP000017819"/>
    </source>
</evidence>
<dbReference type="PANTHER" id="PTHR21367:SF1">
    <property type="entry name" value="ARGINYL-TRNA--PROTEIN TRANSFERASE 1"/>
    <property type="match status" value="1"/>
</dbReference>
<feature type="domain" description="N-end rule aminoacyl transferase C-terminal" evidence="6">
    <location>
        <begin position="107"/>
        <end position="239"/>
    </location>
</feature>
<comment type="subcellular location">
    <subcellularLocation>
        <location evidence="4">Cytoplasm</location>
    </subcellularLocation>
</comment>
<dbReference type="InterPro" id="IPR030700">
    <property type="entry name" value="N-end_Aminoacyl_Trfase"/>
</dbReference>
<dbReference type="EMBL" id="AWXZ01000039">
    <property type="protein sequence ID" value="ESR23250.1"/>
    <property type="molecule type" value="Genomic_DNA"/>
</dbReference>
<dbReference type="Pfam" id="PF04376">
    <property type="entry name" value="ATE_N"/>
    <property type="match status" value="1"/>
</dbReference>
<dbReference type="Proteomes" id="UP000017819">
    <property type="component" value="Unassembled WGS sequence"/>
</dbReference>
<keyword evidence="3 4" id="KW-0012">Acyltransferase</keyword>
<comment type="function">
    <text evidence="4">Functions in the N-end rule pathway of protein degradation where it conjugates Leu from its aminoacyl-tRNA to the N-termini of proteins containing an N-terminal aspartate or glutamate.</text>
</comment>
<keyword evidence="8" id="KW-1185">Reference proteome</keyword>
<dbReference type="RefSeq" id="WP_023433436.1">
    <property type="nucleotide sequence ID" value="NZ_AWXZ01000039.1"/>
</dbReference>
<dbReference type="InterPro" id="IPR016181">
    <property type="entry name" value="Acyl_CoA_acyltransferase"/>
</dbReference>
<dbReference type="HAMAP" id="MF_00689">
    <property type="entry name" value="Bpt"/>
    <property type="match status" value="1"/>
</dbReference>
<dbReference type="GO" id="GO:0008914">
    <property type="term" value="F:leucyl-tRNA--protein transferase activity"/>
    <property type="evidence" value="ECO:0007669"/>
    <property type="project" value="UniProtKB-UniRule"/>
</dbReference>
<proteinExistence type="inferred from homology"/>
<keyword evidence="1 4" id="KW-0963">Cytoplasm</keyword>
<feature type="domain" description="N-end aminoacyl transferase N-terminal" evidence="5">
    <location>
        <begin position="18"/>
        <end position="87"/>
    </location>
</feature>
<dbReference type="InterPro" id="IPR017138">
    <property type="entry name" value="Asp_Glu_LeuTrfase"/>
</dbReference>